<evidence type="ECO:0000313" key="2">
    <source>
        <dbReference type="EMBL" id="KAF9542801.1"/>
    </source>
</evidence>
<evidence type="ECO:0000313" key="3">
    <source>
        <dbReference type="Proteomes" id="UP000723463"/>
    </source>
</evidence>
<protein>
    <recommendedName>
        <fullName evidence="4">F-box domain-containing protein</fullName>
    </recommendedName>
</protein>
<dbReference type="AlphaFoldDB" id="A0A9P6F5I2"/>
<organism evidence="2 3">
    <name type="scientific">Mortierella hygrophila</name>
    <dbReference type="NCBI Taxonomy" id="979708"/>
    <lineage>
        <taxon>Eukaryota</taxon>
        <taxon>Fungi</taxon>
        <taxon>Fungi incertae sedis</taxon>
        <taxon>Mucoromycota</taxon>
        <taxon>Mortierellomycotina</taxon>
        <taxon>Mortierellomycetes</taxon>
        <taxon>Mortierellales</taxon>
        <taxon>Mortierellaceae</taxon>
        <taxon>Mortierella</taxon>
    </lineage>
</organism>
<feature type="region of interest" description="Disordered" evidence="1">
    <location>
        <begin position="239"/>
        <end position="262"/>
    </location>
</feature>
<evidence type="ECO:0000256" key="1">
    <source>
        <dbReference type="SAM" id="MobiDB-lite"/>
    </source>
</evidence>
<name>A0A9P6F5I2_9FUNG</name>
<sequence length="262" mass="29178">MDHQLDTAKHAPISYSSSSSIITALDSTTDNSCVQRQHRNGSFISLRCRPTLTTLPPELLSKISYSLSLCDYSFLSRTCSRLHSHLFHSAELVLFLKTRYRLSIQSGSIIIFAYLANMQFKAPLLLERIFEDFFADSPLRLQEEQKWKLHCQQQRQQLNNNTYQLNQAILSRVDSGSNNSSSESGLSLEYQRMDGIELHKAAEKARRQAKSDAVRMLGVLYALDKTHIGPSSSTNALVLSGACDPPEPAPPAPAPVPTPSVI</sequence>
<accession>A0A9P6F5I2</accession>
<proteinExistence type="predicted"/>
<dbReference type="EMBL" id="JAAAXW010000129">
    <property type="protein sequence ID" value="KAF9542801.1"/>
    <property type="molecule type" value="Genomic_DNA"/>
</dbReference>
<reference evidence="2" key="1">
    <citation type="journal article" date="2020" name="Fungal Divers.">
        <title>Resolving the Mortierellaceae phylogeny through synthesis of multi-gene phylogenetics and phylogenomics.</title>
        <authorList>
            <person name="Vandepol N."/>
            <person name="Liber J."/>
            <person name="Desiro A."/>
            <person name="Na H."/>
            <person name="Kennedy M."/>
            <person name="Barry K."/>
            <person name="Grigoriev I.V."/>
            <person name="Miller A.N."/>
            <person name="O'Donnell K."/>
            <person name="Stajich J.E."/>
            <person name="Bonito G."/>
        </authorList>
    </citation>
    <scope>NUCLEOTIDE SEQUENCE</scope>
    <source>
        <strain evidence="2">NRRL 2591</strain>
    </source>
</reference>
<keyword evidence="3" id="KW-1185">Reference proteome</keyword>
<gene>
    <name evidence="2" type="ORF">EC957_001521</name>
</gene>
<evidence type="ECO:0008006" key="4">
    <source>
        <dbReference type="Google" id="ProtNLM"/>
    </source>
</evidence>
<dbReference type="Proteomes" id="UP000723463">
    <property type="component" value="Unassembled WGS sequence"/>
</dbReference>
<feature type="compositionally biased region" description="Pro residues" evidence="1">
    <location>
        <begin position="245"/>
        <end position="262"/>
    </location>
</feature>
<dbReference type="InterPro" id="IPR036047">
    <property type="entry name" value="F-box-like_dom_sf"/>
</dbReference>
<comment type="caution">
    <text evidence="2">The sequence shown here is derived from an EMBL/GenBank/DDBJ whole genome shotgun (WGS) entry which is preliminary data.</text>
</comment>
<dbReference type="SUPFAM" id="SSF81383">
    <property type="entry name" value="F-box domain"/>
    <property type="match status" value="1"/>
</dbReference>